<proteinExistence type="predicted"/>
<dbReference type="AlphaFoldDB" id="A0A6P1YPF3"/>
<name>A0A6P1YPF3_9HYPH</name>
<dbReference type="RefSeq" id="WP_163075935.1">
    <property type="nucleotide sequence ID" value="NZ_CP048630.1"/>
</dbReference>
<feature type="compositionally biased region" description="Basic and acidic residues" evidence="1">
    <location>
        <begin position="171"/>
        <end position="196"/>
    </location>
</feature>
<accession>A0A6P1YPF3</accession>
<evidence type="ECO:0000313" key="3">
    <source>
        <dbReference type="Proteomes" id="UP000464751"/>
    </source>
</evidence>
<sequence length="257" mass="28760">MPVTKNAPGPYAPTVSVLSLVERFRNKGMPTPINAEVLSRAGISDSLNSRTLYALQCLDLIDAEGRPTQTFERLRLAPESEYRSCLVEWLNSAYADVLTYVDPARADETEIRDAFRGYNPVGQQDRMVTLFLGLFEAAGVISERKSKRLKPASRNSDSGRRSKPAASSGMSERRGIEGEVEKTRLEENSVKPDRNGHNSVSKRHPFIEGLLATLPEEGKEWPHKDRIKWLMLAANAFSLIYKGEDEEIQIKTAPKQI</sequence>
<evidence type="ECO:0000313" key="2">
    <source>
        <dbReference type="EMBL" id="QIB34790.1"/>
    </source>
</evidence>
<reference evidence="2 3" key="1">
    <citation type="submission" date="2020-02" db="EMBL/GenBank/DDBJ databases">
        <authorList>
            <person name="Li G."/>
        </authorList>
    </citation>
    <scope>NUCLEOTIDE SEQUENCE [LARGE SCALE GENOMIC DNA]</scope>
    <source>
        <strain evidence="2 3">DSM 102029</strain>
    </source>
</reference>
<feature type="region of interest" description="Disordered" evidence="1">
    <location>
        <begin position="146"/>
        <end position="201"/>
    </location>
</feature>
<dbReference type="Pfam" id="PF17278">
    <property type="entry name" value="DUF5343"/>
    <property type="match status" value="1"/>
</dbReference>
<dbReference type="Proteomes" id="UP000464751">
    <property type="component" value="Chromosome"/>
</dbReference>
<dbReference type="KEGG" id="apra:G3A50_14535"/>
<gene>
    <name evidence="2" type="ORF">G3A50_14535</name>
</gene>
<keyword evidence="3" id="KW-1185">Reference proteome</keyword>
<protein>
    <submittedName>
        <fullName evidence="2">DUF5343 domain-containing protein</fullName>
    </submittedName>
</protein>
<evidence type="ECO:0000256" key="1">
    <source>
        <dbReference type="SAM" id="MobiDB-lite"/>
    </source>
</evidence>
<dbReference type="InterPro" id="IPR035235">
    <property type="entry name" value="DUF5343"/>
</dbReference>
<organism evidence="2 3">
    <name type="scientific">Ancylobacter pratisalsi</name>
    <dbReference type="NCBI Taxonomy" id="1745854"/>
    <lineage>
        <taxon>Bacteria</taxon>
        <taxon>Pseudomonadati</taxon>
        <taxon>Pseudomonadota</taxon>
        <taxon>Alphaproteobacteria</taxon>
        <taxon>Hyphomicrobiales</taxon>
        <taxon>Xanthobacteraceae</taxon>
        <taxon>Ancylobacter</taxon>
    </lineage>
</organism>
<dbReference type="EMBL" id="CP048630">
    <property type="protein sequence ID" value="QIB34790.1"/>
    <property type="molecule type" value="Genomic_DNA"/>
</dbReference>